<keyword evidence="3" id="KW-1185">Reference proteome</keyword>
<proteinExistence type="predicted"/>
<evidence type="ECO:0000256" key="1">
    <source>
        <dbReference type="SAM" id="MobiDB-lite"/>
    </source>
</evidence>
<gene>
    <name evidence="2" type="ORF">PCOR1329_LOCUS83010</name>
</gene>
<protein>
    <submittedName>
        <fullName evidence="2">Uncharacterized protein</fullName>
    </submittedName>
</protein>
<dbReference type="EMBL" id="CAUYUJ010021989">
    <property type="protein sequence ID" value="CAK0908301.1"/>
    <property type="molecule type" value="Genomic_DNA"/>
</dbReference>
<reference evidence="2" key="1">
    <citation type="submission" date="2023-10" db="EMBL/GenBank/DDBJ databases">
        <authorList>
            <person name="Chen Y."/>
            <person name="Shah S."/>
            <person name="Dougan E. K."/>
            <person name="Thang M."/>
            <person name="Chan C."/>
        </authorList>
    </citation>
    <scope>NUCLEOTIDE SEQUENCE [LARGE SCALE GENOMIC DNA]</scope>
</reference>
<accession>A0ABN9Y6T9</accession>
<name>A0ABN9Y6T9_9DINO</name>
<dbReference type="Proteomes" id="UP001189429">
    <property type="component" value="Unassembled WGS sequence"/>
</dbReference>
<sequence length="302" mass="34534">MSERHWLPTTKLLATTLPAIAVTQKCYSDEVVNCSMKGAASMEVLTKIHSAKYNNCNNTKDVCFTTENIEYSVKHYLKRYKDKLLTFYKDSGDYQEGTYTIDGRQGTIHDDRYELQLLGYTFLFPQQGYLYMATEEYPTQTNIIIYLEPQADYIIIPVPTGQPTTITILKNHLQARLCNTKRDHLETYLDKFVIYDYCAEGDRLPTTAKLHYSPGPSGDTGATYNLAKFMDTASESHYIIHGKEDDQNPQYKLEGKDIRYDGIVYFGGIVAKRRKDYETGNDDVLNGPTTRKIDKDKTTGHP</sequence>
<feature type="region of interest" description="Disordered" evidence="1">
    <location>
        <begin position="279"/>
        <end position="302"/>
    </location>
</feature>
<evidence type="ECO:0000313" key="3">
    <source>
        <dbReference type="Proteomes" id="UP001189429"/>
    </source>
</evidence>
<evidence type="ECO:0000313" key="2">
    <source>
        <dbReference type="EMBL" id="CAK0908301.1"/>
    </source>
</evidence>
<feature type="compositionally biased region" description="Basic and acidic residues" evidence="1">
    <location>
        <begin position="291"/>
        <end position="302"/>
    </location>
</feature>
<organism evidence="2 3">
    <name type="scientific">Prorocentrum cordatum</name>
    <dbReference type="NCBI Taxonomy" id="2364126"/>
    <lineage>
        <taxon>Eukaryota</taxon>
        <taxon>Sar</taxon>
        <taxon>Alveolata</taxon>
        <taxon>Dinophyceae</taxon>
        <taxon>Prorocentrales</taxon>
        <taxon>Prorocentraceae</taxon>
        <taxon>Prorocentrum</taxon>
    </lineage>
</organism>
<comment type="caution">
    <text evidence="2">The sequence shown here is derived from an EMBL/GenBank/DDBJ whole genome shotgun (WGS) entry which is preliminary data.</text>
</comment>